<gene>
    <name evidence="2" type="ORF">ANCDUO_09986</name>
</gene>
<dbReference type="AlphaFoldDB" id="A0A0C2DBG9"/>
<reference evidence="2 3" key="1">
    <citation type="submission" date="2013-12" db="EMBL/GenBank/DDBJ databases">
        <title>Draft genome of the parsitic nematode Ancylostoma duodenale.</title>
        <authorList>
            <person name="Mitreva M."/>
        </authorList>
    </citation>
    <scope>NUCLEOTIDE SEQUENCE [LARGE SCALE GENOMIC DNA]</scope>
    <source>
        <strain evidence="2 3">Zhejiang</strain>
    </source>
</reference>
<name>A0A0C2DBG9_9BILA</name>
<organism evidence="2 3">
    <name type="scientific">Ancylostoma duodenale</name>
    <dbReference type="NCBI Taxonomy" id="51022"/>
    <lineage>
        <taxon>Eukaryota</taxon>
        <taxon>Metazoa</taxon>
        <taxon>Ecdysozoa</taxon>
        <taxon>Nematoda</taxon>
        <taxon>Chromadorea</taxon>
        <taxon>Rhabditida</taxon>
        <taxon>Rhabditina</taxon>
        <taxon>Rhabditomorpha</taxon>
        <taxon>Strongyloidea</taxon>
        <taxon>Ancylostomatidae</taxon>
        <taxon>Ancylostomatinae</taxon>
        <taxon>Ancylostoma</taxon>
    </lineage>
</organism>
<dbReference type="EMBL" id="KN731619">
    <property type="protein sequence ID" value="KIH59772.1"/>
    <property type="molecule type" value="Genomic_DNA"/>
</dbReference>
<dbReference type="Proteomes" id="UP000054047">
    <property type="component" value="Unassembled WGS sequence"/>
</dbReference>
<evidence type="ECO:0000313" key="2">
    <source>
        <dbReference type="EMBL" id="KIH59772.1"/>
    </source>
</evidence>
<sequence>MYFQVLEEQLGKYRRIFVQTEEKVNLLSDALTRYLNMNSNLNHFAAPPNNGGAANGAVRGGGAAAAGSRRGRQAGRNDTAQVGLWNFCLDSEWDYRHL</sequence>
<feature type="region of interest" description="Disordered" evidence="1">
    <location>
        <begin position="52"/>
        <end position="76"/>
    </location>
</feature>
<protein>
    <submittedName>
        <fullName evidence="2">Uncharacterized protein</fullName>
    </submittedName>
</protein>
<accession>A0A0C2DBG9</accession>
<evidence type="ECO:0000256" key="1">
    <source>
        <dbReference type="SAM" id="MobiDB-lite"/>
    </source>
</evidence>
<evidence type="ECO:0000313" key="3">
    <source>
        <dbReference type="Proteomes" id="UP000054047"/>
    </source>
</evidence>
<keyword evidence="3" id="KW-1185">Reference proteome</keyword>
<proteinExistence type="predicted"/>